<feature type="compositionally biased region" description="Basic and acidic residues" evidence="1">
    <location>
        <begin position="15"/>
        <end position="24"/>
    </location>
</feature>
<gene>
    <name evidence="2" type="ORF">SMN809_LOCUS39272</name>
</gene>
<accession>A0A8S2Z6H7</accession>
<dbReference type="Proteomes" id="UP000676336">
    <property type="component" value="Unassembled WGS sequence"/>
</dbReference>
<feature type="region of interest" description="Disordered" evidence="1">
    <location>
        <begin position="1"/>
        <end position="24"/>
    </location>
</feature>
<sequence>MEDDDLIDTDELLDESDRKKPDVK</sequence>
<proteinExistence type="predicted"/>
<reference evidence="2" key="1">
    <citation type="submission" date="2021-02" db="EMBL/GenBank/DDBJ databases">
        <authorList>
            <person name="Nowell W R."/>
        </authorList>
    </citation>
    <scope>NUCLEOTIDE SEQUENCE</scope>
</reference>
<dbReference type="EMBL" id="CAJOBI010104972">
    <property type="protein sequence ID" value="CAF4605999.1"/>
    <property type="molecule type" value="Genomic_DNA"/>
</dbReference>
<evidence type="ECO:0000313" key="2">
    <source>
        <dbReference type="EMBL" id="CAF4605999.1"/>
    </source>
</evidence>
<evidence type="ECO:0000256" key="1">
    <source>
        <dbReference type="SAM" id="MobiDB-lite"/>
    </source>
</evidence>
<feature type="non-terminal residue" evidence="2">
    <location>
        <position position="24"/>
    </location>
</feature>
<feature type="compositionally biased region" description="Acidic residues" evidence="1">
    <location>
        <begin position="1"/>
        <end position="14"/>
    </location>
</feature>
<protein>
    <submittedName>
        <fullName evidence="2">Uncharacterized protein</fullName>
    </submittedName>
</protein>
<name>A0A8S2Z6H7_9BILA</name>
<evidence type="ECO:0000313" key="3">
    <source>
        <dbReference type="Proteomes" id="UP000676336"/>
    </source>
</evidence>
<dbReference type="AlphaFoldDB" id="A0A8S2Z6H7"/>
<comment type="caution">
    <text evidence="2">The sequence shown here is derived from an EMBL/GenBank/DDBJ whole genome shotgun (WGS) entry which is preliminary data.</text>
</comment>
<organism evidence="2 3">
    <name type="scientific">Rotaria magnacalcarata</name>
    <dbReference type="NCBI Taxonomy" id="392030"/>
    <lineage>
        <taxon>Eukaryota</taxon>
        <taxon>Metazoa</taxon>
        <taxon>Spiralia</taxon>
        <taxon>Gnathifera</taxon>
        <taxon>Rotifera</taxon>
        <taxon>Eurotatoria</taxon>
        <taxon>Bdelloidea</taxon>
        <taxon>Philodinida</taxon>
        <taxon>Philodinidae</taxon>
        <taxon>Rotaria</taxon>
    </lineage>
</organism>